<keyword evidence="2" id="KW-0472">Membrane</keyword>
<keyword evidence="4" id="KW-1185">Reference proteome</keyword>
<evidence type="ECO:0000256" key="2">
    <source>
        <dbReference type="SAM" id="Phobius"/>
    </source>
</evidence>
<evidence type="ECO:0000313" key="4">
    <source>
        <dbReference type="Proteomes" id="UP000676776"/>
    </source>
</evidence>
<comment type="caution">
    <text evidence="3">The sequence shown here is derived from an EMBL/GenBank/DDBJ whole genome shotgun (WGS) entry which is preliminary data.</text>
</comment>
<feature type="compositionally biased region" description="Basic and acidic residues" evidence="1">
    <location>
        <begin position="1"/>
        <end position="15"/>
    </location>
</feature>
<gene>
    <name evidence="3" type="ORF">J4050_08150</name>
</gene>
<accession>A0ABS3T1U1</accession>
<proteinExistence type="predicted"/>
<dbReference type="RefSeq" id="WP_208154079.1">
    <property type="nucleotide sequence ID" value="NZ_JAGEVF010000005.1"/>
</dbReference>
<feature type="transmembrane region" description="Helical" evidence="2">
    <location>
        <begin position="48"/>
        <end position="69"/>
    </location>
</feature>
<dbReference type="EMBL" id="JAGEVF010000005">
    <property type="protein sequence ID" value="MBO3116714.1"/>
    <property type="molecule type" value="Genomic_DNA"/>
</dbReference>
<dbReference type="Proteomes" id="UP000676776">
    <property type="component" value="Unassembled WGS sequence"/>
</dbReference>
<sequence length="187" mass="21541">MAQDLRDLFDNKDMVKPMPPMSQGHEDRFLKRLESELPNDMRRPSFNLFSIAASVIVLLGLAYGAFTMFPGTNPDTKMGNGTTLKSLGDVSPDLKKVEDYYLASINLELSKLELTPENKDLIDGYMVRLKELNDEYDRLTLEWNDNGLNEKTLDALIDNLKFRLNLIMRLKNQLQEFNEDAFREESI</sequence>
<evidence type="ECO:0000313" key="3">
    <source>
        <dbReference type="EMBL" id="MBO3116714.1"/>
    </source>
</evidence>
<keyword evidence="2" id="KW-1133">Transmembrane helix</keyword>
<protein>
    <submittedName>
        <fullName evidence="3">Uncharacterized protein</fullName>
    </submittedName>
</protein>
<keyword evidence="2" id="KW-0812">Transmembrane</keyword>
<feature type="region of interest" description="Disordered" evidence="1">
    <location>
        <begin position="1"/>
        <end position="25"/>
    </location>
</feature>
<evidence type="ECO:0000256" key="1">
    <source>
        <dbReference type="SAM" id="MobiDB-lite"/>
    </source>
</evidence>
<name>A0ABS3T1U1_9FLAO</name>
<reference evidence="3 4" key="1">
    <citation type="submission" date="2021-03" db="EMBL/GenBank/DDBJ databases">
        <title>Winogradskyella sp. nov., isolated from costal sediment.</title>
        <authorList>
            <person name="Gao C."/>
        </authorList>
    </citation>
    <scope>NUCLEOTIDE SEQUENCE [LARGE SCALE GENOMIC DNA]</scope>
    <source>
        <strain evidence="3 4">DF17</strain>
    </source>
</reference>
<organism evidence="3 4">
    <name type="scientific">Winogradskyella pelagia</name>
    <dbReference type="NCBI Taxonomy" id="2819984"/>
    <lineage>
        <taxon>Bacteria</taxon>
        <taxon>Pseudomonadati</taxon>
        <taxon>Bacteroidota</taxon>
        <taxon>Flavobacteriia</taxon>
        <taxon>Flavobacteriales</taxon>
        <taxon>Flavobacteriaceae</taxon>
        <taxon>Winogradskyella</taxon>
    </lineage>
</organism>